<dbReference type="AlphaFoldDB" id="W0V6G0"/>
<accession>W0V6G0</accession>
<sequence length="44" mass="4754">MMGTSKINKLSVYYTYFFMPVPLIAASSLTSPTQIAAKHGQTTG</sequence>
<feature type="transmembrane region" description="Helical" evidence="1">
    <location>
        <begin position="12"/>
        <end position="29"/>
    </location>
</feature>
<evidence type="ECO:0000313" key="3">
    <source>
        <dbReference type="Proteomes" id="UP000027604"/>
    </source>
</evidence>
<dbReference type="HOGENOM" id="CLU_3217318_0_0_4"/>
<proteinExistence type="predicted"/>
<keyword evidence="1" id="KW-0472">Membrane</keyword>
<keyword evidence="1" id="KW-1133">Transmembrane helix</keyword>
<keyword evidence="1" id="KW-0812">Transmembrane</keyword>
<reference evidence="2 3" key="1">
    <citation type="journal article" date="2015" name="Genome Announc.">
        <title>Genome Sequence of Mushroom Soft-Rot Pathogen Janthinobacterium agaricidamnosum.</title>
        <authorList>
            <person name="Graupner K."/>
            <person name="Lackner G."/>
            <person name="Hertweck C."/>
        </authorList>
    </citation>
    <scope>NUCLEOTIDE SEQUENCE [LARGE SCALE GENOMIC DNA]</scope>
    <source>
        <strain evidence="3">NBRC 102515 / DSM 9628</strain>
    </source>
</reference>
<dbReference type="Proteomes" id="UP000027604">
    <property type="component" value="Chromosome I"/>
</dbReference>
<keyword evidence="3" id="KW-1185">Reference proteome</keyword>
<dbReference type="STRING" id="1349767.GJA_2810"/>
<dbReference type="EMBL" id="HG322949">
    <property type="protein sequence ID" value="CDG83441.1"/>
    <property type="molecule type" value="Genomic_DNA"/>
</dbReference>
<gene>
    <name evidence="2" type="ORF">GJA_2810</name>
</gene>
<evidence type="ECO:0000313" key="2">
    <source>
        <dbReference type="EMBL" id="CDG83441.1"/>
    </source>
</evidence>
<dbReference type="PATRIC" id="fig|1349767.4.peg.4533"/>
<protein>
    <submittedName>
        <fullName evidence="2">Uncharacterized protein</fullName>
    </submittedName>
</protein>
<name>W0V6G0_9BURK</name>
<dbReference type="KEGG" id="jag:GJA_2810"/>
<evidence type="ECO:0000256" key="1">
    <source>
        <dbReference type="SAM" id="Phobius"/>
    </source>
</evidence>
<organism evidence="2 3">
    <name type="scientific">Janthinobacterium agaricidamnosum NBRC 102515 = DSM 9628</name>
    <dbReference type="NCBI Taxonomy" id="1349767"/>
    <lineage>
        <taxon>Bacteria</taxon>
        <taxon>Pseudomonadati</taxon>
        <taxon>Pseudomonadota</taxon>
        <taxon>Betaproteobacteria</taxon>
        <taxon>Burkholderiales</taxon>
        <taxon>Oxalobacteraceae</taxon>
        <taxon>Janthinobacterium</taxon>
    </lineage>
</organism>